<evidence type="ECO:0000313" key="6">
    <source>
        <dbReference type="EMBL" id="MCM2436501.1"/>
    </source>
</evidence>
<protein>
    <recommendedName>
        <fullName evidence="4">Malonyl CoA-acyl carrier protein transacylase</fullName>
        <ecNumber evidence="4">2.3.1.39</ecNumber>
    </recommendedName>
</protein>
<dbReference type="Pfam" id="PF00698">
    <property type="entry name" value="Acyl_transf_1"/>
    <property type="match status" value="1"/>
</dbReference>
<dbReference type="Gene3D" id="3.30.70.250">
    <property type="entry name" value="Malonyl-CoA ACP transacylase, ACP-binding"/>
    <property type="match status" value="1"/>
</dbReference>
<comment type="catalytic activity">
    <reaction evidence="3 4">
        <text>holo-[ACP] + malonyl-CoA = malonyl-[ACP] + CoA</text>
        <dbReference type="Rhea" id="RHEA:41792"/>
        <dbReference type="Rhea" id="RHEA-COMP:9623"/>
        <dbReference type="Rhea" id="RHEA-COMP:9685"/>
        <dbReference type="ChEBI" id="CHEBI:57287"/>
        <dbReference type="ChEBI" id="CHEBI:57384"/>
        <dbReference type="ChEBI" id="CHEBI:64479"/>
        <dbReference type="ChEBI" id="CHEBI:78449"/>
        <dbReference type="EC" id="2.3.1.39"/>
    </reaction>
</comment>
<evidence type="ECO:0000256" key="3">
    <source>
        <dbReference type="ARBA" id="ARBA00048462"/>
    </source>
</evidence>
<evidence type="ECO:0000259" key="5">
    <source>
        <dbReference type="SMART" id="SM00827"/>
    </source>
</evidence>
<sequence length="312" mass="34560">MQTGVLFGGQGGQNINMVQHLYQTLSEYRQVIDQASQILGYDMQLKMIDEQALQTTKYTQPIVVAHSYGLYKSAQKFIPTPMMGLGLSLGEYTALIAAESIDFETGLKIVAKRGKLMQEAVATTKGAMAALIADDLRPINHKLRELQAQGLSIYPANYNSSQQLVIGGVPSDLEQAILILEELKLCRVVKLNVAGAFHTPLLVSAQTEFNNYLKKVVFKEPKFTVYSNTTQQPFKANTLTDTLVKQLISPTFFAQALEDSVNTQDINQLIEFGPDSTLTKFARKTVAKDIKRYSIFNQSSFAKVQGEFTNGN</sequence>
<evidence type="ECO:0000256" key="4">
    <source>
        <dbReference type="PIRNR" id="PIRNR000446"/>
    </source>
</evidence>
<dbReference type="PANTHER" id="PTHR42681">
    <property type="entry name" value="MALONYL-COA-ACYL CARRIER PROTEIN TRANSACYLASE, MITOCHONDRIAL"/>
    <property type="match status" value="1"/>
</dbReference>
<dbReference type="InterPro" id="IPR014043">
    <property type="entry name" value="Acyl_transferase_dom"/>
</dbReference>
<evidence type="ECO:0000256" key="1">
    <source>
        <dbReference type="ARBA" id="ARBA00022679"/>
    </source>
</evidence>
<keyword evidence="1 4" id="KW-0808">Transferase</keyword>
<comment type="caution">
    <text evidence="6">The sequence shown here is derived from an EMBL/GenBank/DDBJ whole genome shotgun (WGS) entry which is preliminary data.</text>
</comment>
<keyword evidence="7" id="KW-1185">Reference proteome</keyword>
<feature type="domain" description="Malonyl-CoA:ACP transacylase (MAT)" evidence="5">
    <location>
        <begin position="6"/>
        <end position="292"/>
    </location>
</feature>
<dbReference type="EC" id="2.3.1.39" evidence="4"/>
<dbReference type="InterPro" id="IPR050858">
    <property type="entry name" value="Mal-CoA-ACP_Trans/PKS_FabD"/>
</dbReference>
<evidence type="ECO:0000256" key="2">
    <source>
        <dbReference type="ARBA" id="ARBA00023315"/>
    </source>
</evidence>
<organism evidence="6 7">
    <name type="scientific">Periweissella beninensis</name>
    <dbReference type="NCBI Taxonomy" id="504936"/>
    <lineage>
        <taxon>Bacteria</taxon>
        <taxon>Bacillati</taxon>
        <taxon>Bacillota</taxon>
        <taxon>Bacilli</taxon>
        <taxon>Lactobacillales</taxon>
        <taxon>Lactobacillaceae</taxon>
        <taxon>Periweissella</taxon>
    </lineage>
</organism>
<dbReference type="InterPro" id="IPR016035">
    <property type="entry name" value="Acyl_Trfase/lysoPLipase"/>
</dbReference>
<evidence type="ECO:0000313" key="7">
    <source>
        <dbReference type="Proteomes" id="UP001057481"/>
    </source>
</evidence>
<keyword evidence="2 4" id="KW-0012">Acyltransferase</keyword>
<dbReference type="Gene3D" id="3.40.366.10">
    <property type="entry name" value="Malonyl-Coenzyme A Acyl Carrier Protein, domain 2"/>
    <property type="match status" value="1"/>
</dbReference>
<proteinExistence type="inferred from homology"/>
<dbReference type="InterPro" id="IPR016036">
    <property type="entry name" value="Malonyl_transacylase_ACP-bd"/>
</dbReference>
<dbReference type="PANTHER" id="PTHR42681:SF1">
    <property type="entry name" value="MALONYL-COA-ACYL CARRIER PROTEIN TRANSACYLASE, MITOCHONDRIAL"/>
    <property type="match status" value="1"/>
</dbReference>
<dbReference type="RefSeq" id="WP_205142948.1">
    <property type="nucleotide sequence ID" value="NZ_JAFBDN010000002.1"/>
</dbReference>
<name>A0ABT0VFM5_9LACO</name>
<dbReference type="Proteomes" id="UP001057481">
    <property type="component" value="Unassembled WGS sequence"/>
</dbReference>
<gene>
    <name evidence="6" type="ORF">KAK10_00940</name>
</gene>
<accession>A0ABT0VFM5</accession>
<dbReference type="SUPFAM" id="SSF52151">
    <property type="entry name" value="FabD/lysophospholipase-like"/>
    <property type="match status" value="1"/>
</dbReference>
<dbReference type="SUPFAM" id="SSF55048">
    <property type="entry name" value="Probable ACP-binding domain of malonyl-CoA ACP transacylase"/>
    <property type="match status" value="1"/>
</dbReference>
<comment type="similarity">
    <text evidence="4">Belongs to the fabD family.</text>
</comment>
<dbReference type="InterPro" id="IPR001227">
    <property type="entry name" value="Ac_transferase_dom_sf"/>
</dbReference>
<reference evidence="6" key="1">
    <citation type="submission" date="2021-04" db="EMBL/GenBank/DDBJ databases">
        <title>Taxonomic assessment of Weissella genus.</title>
        <authorList>
            <person name="Fanelli F."/>
            <person name="Chieffi D."/>
            <person name="Dell'Aquila A."/>
            <person name="Gyu-Sung C."/>
            <person name="Franz C.M.A.P."/>
            <person name="Fusco V."/>
        </authorList>
    </citation>
    <scope>NUCLEOTIDE SEQUENCE</scope>
    <source>
        <strain evidence="6">LMG 25373</strain>
    </source>
</reference>
<dbReference type="PIRSF" id="PIRSF000446">
    <property type="entry name" value="Mct"/>
    <property type="match status" value="1"/>
</dbReference>
<dbReference type="InterPro" id="IPR024925">
    <property type="entry name" value="Malonyl_CoA-ACP_transAc"/>
</dbReference>
<dbReference type="EMBL" id="JAGMVS010000037">
    <property type="protein sequence ID" value="MCM2436501.1"/>
    <property type="molecule type" value="Genomic_DNA"/>
</dbReference>
<dbReference type="SMART" id="SM00827">
    <property type="entry name" value="PKS_AT"/>
    <property type="match status" value="1"/>
</dbReference>